<dbReference type="EMBL" id="CP107246">
    <property type="protein sequence ID" value="WIM05847.1"/>
    <property type="molecule type" value="Genomic_DNA"/>
</dbReference>
<gene>
    <name evidence="1" type="ORF">OHM77_00735</name>
</gene>
<evidence type="ECO:0000313" key="1">
    <source>
        <dbReference type="EMBL" id="WIM05847.1"/>
    </source>
</evidence>
<dbReference type="KEGG" id="npv:OHM77_00735"/>
<dbReference type="Proteomes" id="UP001234916">
    <property type="component" value="Chromosome"/>
</dbReference>
<reference evidence="1" key="1">
    <citation type="journal article" date="2023" name="Nat. Microbiol.">
        <title>Enrichment and characterization of a nitric oxide-reducing microbial community in a continuous bioreactor.</title>
        <authorList>
            <person name="Garrido-Amador P."/>
            <person name="Stortenbeker N."/>
            <person name="Wessels H.J.C.T."/>
            <person name="Speth D.R."/>
            <person name="Garcia-Heredia I."/>
            <person name="Kartal B."/>
        </authorList>
    </citation>
    <scope>NUCLEOTIDE SEQUENCE</scope>
    <source>
        <strain evidence="1">MAG1</strain>
    </source>
</reference>
<name>A0AA49IVN9_9PROT</name>
<organism evidence="1">
    <name type="scientific">Candidatus Nitricoxidivorans perseverans</name>
    <dbReference type="NCBI Taxonomy" id="2975601"/>
    <lineage>
        <taxon>Bacteria</taxon>
        <taxon>Pseudomonadati</taxon>
        <taxon>Pseudomonadota</taxon>
        <taxon>Betaproteobacteria</taxon>
        <taxon>Nitrosomonadales</taxon>
        <taxon>Sterolibacteriaceae</taxon>
        <taxon>Candidatus Nitricoxidivorans</taxon>
    </lineage>
</organism>
<accession>A0AA49IVN9</accession>
<sequence length="83" mass="9561">MKIIDAIPVSNSLHKVNLVENAGQFSIVRQAVNRPAVVVLKNMTREAAKSFWWRMCMSHFYGATHNLHDAERMADRRVDETIH</sequence>
<protein>
    <submittedName>
        <fullName evidence="1">Uncharacterized protein</fullName>
    </submittedName>
</protein>
<dbReference type="AlphaFoldDB" id="A0AA49IVN9"/>
<proteinExistence type="predicted"/>